<dbReference type="EMBL" id="WIVE01000011">
    <property type="protein sequence ID" value="MQX36008.1"/>
    <property type="molecule type" value="Genomic_DNA"/>
</dbReference>
<accession>A0A7X2D2P8</accession>
<sequence>MTRRAVFVYGANDRHFQSGRMFHLRHALDAAAADRPDVAVGTIPYRFTNQVLPVAAAYSLRYGAAILSDRRAADGYVYHGFGFSDAYHDACLGAAIDGVPDGAVILSGCQNIGRRARAAVRRKGLRVFFYIDATVRDLVYLGPRVRAAILEAEAESYRLAAGFFVYHEGVAASLRRDYGVDPPAITVVGKGVPANAEEVRAARAVPRVSGTSLTLMTVGTHPRRKGVLRLIEAIDRLPADRRARLRYVVAGPARRELPTRDYLAPLGFLGADQRAHLLALMRRADLGVLLSEWEGLPGSIYEFLALGTPCWMSDLPDLGGLTTRPGVIAEPLPLDPARLSGRLAGLLDDRAALGGLRAAAEAHWDGLGWQPVAARVLDTVLADHVEGKRG</sequence>
<dbReference type="InterPro" id="IPR001296">
    <property type="entry name" value="Glyco_trans_1"/>
</dbReference>
<name>A0A7X2D2P8_9PROT</name>
<evidence type="ECO:0000256" key="1">
    <source>
        <dbReference type="ARBA" id="ARBA00022679"/>
    </source>
</evidence>
<comment type="caution">
    <text evidence="3">The sequence shown here is derived from an EMBL/GenBank/DDBJ whole genome shotgun (WGS) entry which is preliminary data.</text>
</comment>
<dbReference type="OrthoDB" id="9781738at2"/>
<dbReference type="Proteomes" id="UP000434582">
    <property type="component" value="Unassembled WGS sequence"/>
</dbReference>
<dbReference type="PANTHER" id="PTHR46401">
    <property type="entry name" value="GLYCOSYLTRANSFERASE WBBK-RELATED"/>
    <property type="match status" value="1"/>
</dbReference>
<dbReference type="RefSeq" id="WP_153342078.1">
    <property type="nucleotide sequence ID" value="NZ_WIVE01000011.1"/>
</dbReference>
<evidence type="ECO:0000259" key="2">
    <source>
        <dbReference type="Pfam" id="PF00534"/>
    </source>
</evidence>
<protein>
    <submittedName>
        <fullName evidence="3">Glycosyltransferase</fullName>
    </submittedName>
</protein>
<reference evidence="3 4" key="1">
    <citation type="submission" date="2019-10" db="EMBL/GenBank/DDBJ databases">
        <title>Draft whole-genome sequence of the purple nonsulfur photosynthetic bacterium Roseospira navarrensis DSM 15114.</title>
        <authorList>
            <person name="Kyndt J.A."/>
            <person name="Meyer T.E."/>
        </authorList>
    </citation>
    <scope>NUCLEOTIDE SEQUENCE [LARGE SCALE GENOMIC DNA]</scope>
    <source>
        <strain evidence="3 4">DSM 15114</strain>
    </source>
</reference>
<organism evidence="3 4">
    <name type="scientific">Roseospira navarrensis</name>
    <dbReference type="NCBI Taxonomy" id="140058"/>
    <lineage>
        <taxon>Bacteria</taxon>
        <taxon>Pseudomonadati</taxon>
        <taxon>Pseudomonadota</taxon>
        <taxon>Alphaproteobacteria</taxon>
        <taxon>Rhodospirillales</taxon>
        <taxon>Rhodospirillaceae</taxon>
        <taxon>Roseospira</taxon>
    </lineage>
</organism>
<keyword evidence="4" id="KW-1185">Reference proteome</keyword>
<dbReference type="GO" id="GO:0016757">
    <property type="term" value="F:glycosyltransferase activity"/>
    <property type="evidence" value="ECO:0007669"/>
    <property type="project" value="InterPro"/>
</dbReference>
<proteinExistence type="predicted"/>
<dbReference type="Pfam" id="PF00534">
    <property type="entry name" value="Glycos_transf_1"/>
    <property type="match status" value="1"/>
</dbReference>
<dbReference type="Gene3D" id="3.40.50.2000">
    <property type="entry name" value="Glycogen Phosphorylase B"/>
    <property type="match status" value="1"/>
</dbReference>
<keyword evidence="1 3" id="KW-0808">Transferase</keyword>
<evidence type="ECO:0000313" key="3">
    <source>
        <dbReference type="EMBL" id="MQX36008.1"/>
    </source>
</evidence>
<feature type="domain" description="Glycosyl transferase family 1" evidence="2">
    <location>
        <begin position="205"/>
        <end position="314"/>
    </location>
</feature>
<gene>
    <name evidence="3" type="ORF">GHC57_05690</name>
</gene>
<dbReference type="SUPFAM" id="SSF53756">
    <property type="entry name" value="UDP-Glycosyltransferase/glycogen phosphorylase"/>
    <property type="match status" value="1"/>
</dbReference>
<dbReference type="PANTHER" id="PTHR46401:SF2">
    <property type="entry name" value="GLYCOSYLTRANSFERASE WBBK-RELATED"/>
    <property type="match status" value="1"/>
</dbReference>
<dbReference type="GO" id="GO:0009103">
    <property type="term" value="P:lipopolysaccharide biosynthetic process"/>
    <property type="evidence" value="ECO:0007669"/>
    <property type="project" value="TreeGrafter"/>
</dbReference>
<evidence type="ECO:0000313" key="4">
    <source>
        <dbReference type="Proteomes" id="UP000434582"/>
    </source>
</evidence>
<dbReference type="AlphaFoldDB" id="A0A7X2D2P8"/>